<evidence type="ECO:0000313" key="2">
    <source>
        <dbReference type="EMBL" id="TQV68434.1"/>
    </source>
</evidence>
<protein>
    <submittedName>
        <fullName evidence="2">Uncharacterized protein</fullName>
    </submittedName>
</protein>
<evidence type="ECO:0000256" key="1">
    <source>
        <dbReference type="SAM" id="Phobius"/>
    </source>
</evidence>
<reference evidence="2 3" key="1">
    <citation type="submission" date="2019-06" db="EMBL/GenBank/DDBJ databases">
        <title>A novel species of marine bacteria.</title>
        <authorList>
            <person name="Wang Y."/>
        </authorList>
    </citation>
    <scope>NUCLEOTIDE SEQUENCE [LARGE SCALE GENOMIC DNA]</scope>
    <source>
        <strain evidence="2 3">MA1-10</strain>
    </source>
</reference>
<accession>A0A545STZ9</accession>
<keyword evidence="1" id="KW-0472">Membrane</keyword>
<dbReference type="EMBL" id="VICH01000004">
    <property type="protein sequence ID" value="TQV68434.1"/>
    <property type="molecule type" value="Genomic_DNA"/>
</dbReference>
<evidence type="ECO:0000313" key="3">
    <source>
        <dbReference type="Proteomes" id="UP000315816"/>
    </source>
</evidence>
<dbReference type="RefSeq" id="WP_142852186.1">
    <property type="nucleotide sequence ID" value="NZ_FXWW01000001.1"/>
</dbReference>
<gene>
    <name evidence="2" type="ORF">FIL88_02245</name>
</gene>
<dbReference type="Proteomes" id="UP000315816">
    <property type="component" value="Unassembled WGS sequence"/>
</dbReference>
<keyword evidence="3" id="KW-1185">Reference proteome</keyword>
<sequence length="122" mass="13683">MSEGSKPGNDLSDEEVVDRVRDDAVNEIDQIGRTLPSLKGQLVKWAVRSVIAYGLAHAILAWRGGPEWLLPVTYLYIGISLVLLLVIWWISCRMIEKSRRAVDQKAEDLRATLDQLDADDGH</sequence>
<keyword evidence="1" id="KW-0812">Transmembrane</keyword>
<proteinExistence type="predicted"/>
<comment type="caution">
    <text evidence="2">The sequence shown here is derived from an EMBL/GenBank/DDBJ whole genome shotgun (WGS) entry which is preliminary data.</text>
</comment>
<feature type="transmembrane region" description="Helical" evidence="1">
    <location>
        <begin position="68"/>
        <end position="90"/>
    </location>
</feature>
<keyword evidence="1" id="KW-1133">Transmembrane helix</keyword>
<dbReference type="OrthoDB" id="7873647at2"/>
<name>A0A545STZ9_9RHOB</name>
<organism evidence="2 3">
    <name type="scientific">Aliiroseovarius halocynthiae</name>
    <dbReference type="NCBI Taxonomy" id="985055"/>
    <lineage>
        <taxon>Bacteria</taxon>
        <taxon>Pseudomonadati</taxon>
        <taxon>Pseudomonadota</taxon>
        <taxon>Alphaproteobacteria</taxon>
        <taxon>Rhodobacterales</taxon>
        <taxon>Paracoccaceae</taxon>
        <taxon>Aliiroseovarius</taxon>
    </lineage>
</organism>
<dbReference type="AlphaFoldDB" id="A0A545STZ9"/>